<accession>A0A1Y3BCA3</accession>
<proteinExistence type="predicted"/>
<dbReference type="AlphaFoldDB" id="A0A1Y3BCA3"/>
<dbReference type="Proteomes" id="UP000194236">
    <property type="component" value="Unassembled WGS sequence"/>
</dbReference>
<dbReference type="EMBL" id="MUJZ01032124">
    <property type="protein sequence ID" value="OTF77538.1"/>
    <property type="molecule type" value="Genomic_DNA"/>
</dbReference>
<dbReference type="OrthoDB" id="6490813at2759"/>
<protein>
    <submittedName>
        <fullName evidence="1">Uncharacterized protein</fullName>
    </submittedName>
</protein>
<comment type="caution">
    <text evidence="1">The sequence shown here is derived from an EMBL/GenBank/DDBJ whole genome shotgun (WGS) entry which is preliminary data.</text>
</comment>
<keyword evidence="2" id="KW-1185">Reference proteome</keyword>
<organism evidence="1 2">
    <name type="scientific">Euroglyphus maynei</name>
    <name type="common">Mayne's house dust mite</name>
    <dbReference type="NCBI Taxonomy" id="6958"/>
    <lineage>
        <taxon>Eukaryota</taxon>
        <taxon>Metazoa</taxon>
        <taxon>Ecdysozoa</taxon>
        <taxon>Arthropoda</taxon>
        <taxon>Chelicerata</taxon>
        <taxon>Arachnida</taxon>
        <taxon>Acari</taxon>
        <taxon>Acariformes</taxon>
        <taxon>Sarcoptiformes</taxon>
        <taxon>Astigmata</taxon>
        <taxon>Psoroptidia</taxon>
        <taxon>Analgoidea</taxon>
        <taxon>Pyroglyphidae</taxon>
        <taxon>Pyroglyphinae</taxon>
        <taxon>Euroglyphus</taxon>
    </lineage>
</organism>
<reference evidence="1 2" key="1">
    <citation type="submission" date="2017-03" db="EMBL/GenBank/DDBJ databases">
        <title>Genome Survey of Euroglyphus maynei.</title>
        <authorList>
            <person name="Arlian L.G."/>
            <person name="Morgan M.S."/>
            <person name="Rider S.D."/>
        </authorList>
    </citation>
    <scope>NUCLEOTIDE SEQUENCE [LARGE SCALE GENOMIC DNA]</scope>
    <source>
        <strain evidence="1">Arlian Lab</strain>
        <tissue evidence="1">Whole body</tissue>
    </source>
</reference>
<evidence type="ECO:0000313" key="2">
    <source>
        <dbReference type="Proteomes" id="UP000194236"/>
    </source>
</evidence>
<sequence>MAAKKKTFKCDQITDFSNDVIVVTSKTRKFPTNSEEMEAFCKKNLQLSSDVSAMSKQCFKNEMRNIISLVGYSYRQRMKLLCKNKNNSRATKLIAAGPCLNRYRTKMGKCFDRTADRISEIKSKPNNLKFPYLCWSVVYILLLLN</sequence>
<evidence type="ECO:0000313" key="1">
    <source>
        <dbReference type="EMBL" id="OTF77538.1"/>
    </source>
</evidence>
<name>A0A1Y3BCA3_EURMA</name>
<gene>
    <name evidence="1" type="ORF">BLA29_010009</name>
</gene>